<gene>
    <name evidence="4" type="ORF">I302_08266</name>
    <name evidence="5" type="ORF">I302_109120</name>
</gene>
<evidence type="ECO:0000313" key="6">
    <source>
        <dbReference type="Proteomes" id="UP000092730"/>
    </source>
</evidence>
<evidence type="ECO:0000256" key="1">
    <source>
        <dbReference type="ARBA" id="ARBA00008954"/>
    </source>
</evidence>
<dbReference type="SUPFAM" id="SSF53383">
    <property type="entry name" value="PLP-dependent transferases"/>
    <property type="match status" value="1"/>
</dbReference>
<dbReference type="GO" id="GO:0008483">
    <property type="term" value="F:transaminase activity"/>
    <property type="evidence" value="ECO:0007669"/>
    <property type="project" value="UniProtKB-KW"/>
</dbReference>
<dbReference type="CDD" id="cd00610">
    <property type="entry name" value="OAT_like"/>
    <property type="match status" value="1"/>
</dbReference>
<name>A0A1B9FV29_9TREE</name>
<keyword evidence="4" id="KW-0808">Transferase</keyword>
<dbReference type="VEuPathDB" id="FungiDB:I302_08266"/>
<evidence type="ECO:0000313" key="5">
    <source>
        <dbReference type="EMBL" id="WVW87063.1"/>
    </source>
</evidence>
<evidence type="ECO:0000256" key="2">
    <source>
        <dbReference type="ARBA" id="ARBA00022898"/>
    </source>
</evidence>
<dbReference type="InterPro" id="IPR015424">
    <property type="entry name" value="PyrdxlP-dep_Trfase"/>
</dbReference>
<reference evidence="5" key="4">
    <citation type="submission" date="2024-02" db="EMBL/GenBank/DDBJ databases">
        <title>Comparative genomics of Cryptococcus and Kwoniella reveals pathogenesis evolution and contrasting modes of karyotype evolution via chromosome fusion or intercentromeric recombination.</title>
        <authorList>
            <person name="Coelho M.A."/>
            <person name="David-Palma M."/>
            <person name="Shea T."/>
            <person name="Bowers K."/>
            <person name="McGinley-Smith S."/>
            <person name="Mohammad A.W."/>
            <person name="Gnirke A."/>
            <person name="Yurkov A.M."/>
            <person name="Nowrousian M."/>
            <person name="Sun S."/>
            <person name="Cuomo C.A."/>
            <person name="Heitman J."/>
        </authorList>
    </citation>
    <scope>NUCLEOTIDE SEQUENCE</scope>
    <source>
        <strain evidence="5">CBS 10118</strain>
    </source>
</reference>
<dbReference type="GO" id="GO:0005829">
    <property type="term" value="C:cytosol"/>
    <property type="evidence" value="ECO:0007669"/>
    <property type="project" value="TreeGrafter"/>
</dbReference>
<keyword evidence="2 3" id="KW-0663">Pyridoxal phosphate</keyword>
<evidence type="ECO:0000256" key="3">
    <source>
        <dbReference type="RuleBase" id="RU003560"/>
    </source>
</evidence>
<dbReference type="AlphaFoldDB" id="A0A1B9FV29"/>
<evidence type="ECO:0000313" key="4">
    <source>
        <dbReference type="EMBL" id="OCF22615.1"/>
    </source>
</evidence>
<organism evidence="4">
    <name type="scientific">Kwoniella bestiolae CBS 10118</name>
    <dbReference type="NCBI Taxonomy" id="1296100"/>
    <lineage>
        <taxon>Eukaryota</taxon>
        <taxon>Fungi</taxon>
        <taxon>Dikarya</taxon>
        <taxon>Basidiomycota</taxon>
        <taxon>Agaricomycotina</taxon>
        <taxon>Tremellomycetes</taxon>
        <taxon>Tremellales</taxon>
        <taxon>Cryptococcaceae</taxon>
        <taxon>Kwoniella</taxon>
    </lineage>
</organism>
<dbReference type="STRING" id="1296100.A0A1B9FV29"/>
<reference evidence="4" key="1">
    <citation type="submission" date="2013-07" db="EMBL/GenBank/DDBJ databases">
        <title>The Genome Sequence of Cryptococcus bestiolae CBS10118.</title>
        <authorList>
            <consortium name="The Broad Institute Genome Sequencing Platform"/>
            <person name="Cuomo C."/>
            <person name="Litvintseva A."/>
            <person name="Chen Y."/>
            <person name="Heitman J."/>
            <person name="Sun S."/>
            <person name="Springer D."/>
            <person name="Dromer F."/>
            <person name="Young S.K."/>
            <person name="Zeng Q."/>
            <person name="Gargeya S."/>
            <person name="Fitzgerald M."/>
            <person name="Abouelleil A."/>
            <person name="Alvarado L."/>
            <person name="Berlin A.M."/>
            <person name="Chapman S.B."/>
            <person name="Dewar J."/>
            <person name="Goldberg J."/>
            <person name="Griggs A."/>
            <person name="Gujja S."/>
            <person name="Hansen M."/>
            <person name="Howarth C."/>
            <person name="Imamovic A."/>
            <person name="Larimer J."/>
            <person name="McCowan C."/>
            <person name="Murphy C."/>
            <person name="Pearson M."/>
            <person name="Priest M."/>
            <person name="Roberts A."/>
            <person name="Saif S."/>
            <person name="Shea T."/>
            <person name="Sykes S."/>
            <person name="Wortman J."/>
            <person name="Nusbaum C."/>
            <person name="Birren B."/>
        </authorList>
    </citation>
    <scope>NUCLEOTIDE SEQUENCE [LARGE SCALE GENOMIC DNA]</scope>
    <source>
        <strain evidence="4">CBS 10118</strain>
    </source>
</reference>
<keyword evidence="6" id="KW-1185">Reference proteome</keyword>
<reference evidence="5" key="2">
    <citation type="submission" date="2013-07" db="EMBL/GenBank/DDBJ databases">
        <authorList>
            <consortium name="The Broad Institute Genome Sequencing Platform"/>
            <person name="Cuomo C."/>
            <person name="Litvintseva A."/>
            <person name="Chen Y."/>
            <person name="Heitman J."/>
            <person name="Sun S."/>
            <person name="Springer D."/>
            <person name="Dromer F."/>
            <person name="Young S.K."/>
            <person name="Zeng Q."/>
            <person name="Gargeya S."/>
            <person name="Fitzgerald M."/>
            <person name="Abouelleil A."/>
            <person name="Alvarado L."/>
            <person name="Berlin A.M."/>
            <person name="Chapman S.B."/>
            <person name="Dewar J."/>
            <person name="Goldberg J."/>
            <person name="Griggs A."/>
            <person name="Gujja S."/>
            <person name="Hansen M."/>
            <person name="Howarth C."/>
            <person name="Imamovic A."/>
            <person name="Larimer J."/>
            <person name="McCowan C."/>
            <person name="Murphy C."/>
            <person name="Pearson M."/>
            <person name="Priest M."/>
            <person name="Roberts A."/>
            <person name="Saif S."/>
            <person name="Shea T."/>
            <person name="Sykes S."/>
            <person name="Wortman J."/>
            <person name="Nusbaum C."/>
            <person name="Birren B."/>
        </authorList>
    </citation>
    <scope>NUCLEOTIDE SEQUENCE</scope>
    <source>
        <strain evidence="5">CBS 10118</strain>
    </source>
</reference>
<reference evidence="4" key="3">
    <citation type="submission" date="2014-01" db="EMBL/GenBank/DDBJ databases">
        <title>Evolution of pathogenesis and genome organization in the Tremellales.</title>
        <authorList>
            <person name="Cuomo C."/>
            <person name="Litvintseva A."/>
            <person name="Heitman J."/>
            <person name="Chen Y."/>
            <person name="Sun S."/>
            <person name="Springer D."/>
            <person name="Dromer F."/>
            <person name="Young S."/>
            <person name="Zeng Q."/>
            <person name="Chapman S."/>
            <person name="Gujja S."/>
            <person name="Saif S."/>
            <person name="Birren B."/>
        </authorList>
    </citation>
    <scope>NUCLEOTIDE SEQUENCE</scope>
    <source>
        <strain evidence="4">CBS 10118</strain>
    </source>
</reference>
<keyword evidence="4" id="KW-0032">Aminotransferase</keyword>
<dbReference type="OrthoDB" id="10261433at2759"/>
<dbReference type="InterPro" id="IPR015422">
    <property type="entry name" value="PyrdxlP-dep_Trfase_small"/>
</dbReference>
<dbReference type="InterPro" id="IPR015421">
    <property type="entry name" value="PyrdxlP-dep_Trfase_major"/>
</dbReference>
<sequence>MKSETAQLHHTSAQPLVISSTGLEYTLETGQVILDAISGGAAVNCLGNGNKEISDVMVAQVEKMAYAYHQALGNEQSEKLALFLTERSGGGLKAAAFLNSGSEAMEAALKLAREYWVGMGQPSRTQIIGRFPSYHGNTLGVLSAGNVPARRTVYEPLLSTNTHHVPSPQYKRRHHPNESEEAYSARLAAELESKIQAIGPENVMCFVAEAVVGAALGVMPPPKGYFPAIKKVLDKYDILLILDEVMSGSGRSGELFAFQAVGEGVIPDIMAMAKGLGSGYVAVSSVLTGERVTDRIRKSGGWKNSHSYQNHPISCAVALKVQEIVERDSLLANVRARGEQLIQELQESTKGIEMVYDIRGKGLFVGVELTGSSSLEPRLAARIKSKTFQNGLLVMAMSGTVDGVEGESIMLGPAYTVTKEQISEIVRLLTKSIKEVAADLEKEN</sequence>
<dbReference type="PANTHER" id="PTHR43094">
    <property type="entry name" value="AMINOTRANSFERASE"/>
    <property type="match status" value="1"/>
</dbReference>
<dbReference type="KEGG" id="kbi:30212665"/>
<accession>A0A1B9FV29</accession>
<dbReference type="GO" id="GO:0030170">
    <property type="term" value="F:pyridoxal phosphate binding"/>
    <property type="evidence" value="ECO:0007669"/>
    <property type="project" value="InterPro"/>
</dbReference>
<dbReference type="InterPro" id="IPR005814">
    <property type="entry name" value="Aminotrans_3"/>
</dbReference>
<dbReference type="RefSeq" id="XP_019043685.1">
    <property type="nucleotide sequence ID" value="XM_019194849.1"/>
</dbReference>
<comment type="similarity">
    <text evidence="1 3">Belongs to the class-III pyridoxal-phosphate-dependent aminotransferase family.</text>
</comment>
<dbReference type="PANTHER" id="PTHR43094:SF1">
    <property type="entry name" value="AMINOTRANSFERASE CLASS-III"/>
    <property type="match status" value="1"/>
</dbReference>
<dbReference type="EMBL" id="KI894025">
    <property type="protein sequence ID" value="OCF22615.1"/>
    <property type="molecule type" value="Genomic_DNA"/>
</dbReference>
<protein>
    <submittedName>
        <fullName evidence="4">Class III aminotransferase</fullName>
    </submittedName>
</protein>
<dbReference type="Pfam" id="PF00202">
    <property type="entry name" value="Aminotran_3"/>
    <property type="match status" value="1"/>
</dbReference>
<dbReference type="Gene3D" id="3.90.1150.10">
    <property type="entry name" value="Aspartate Aminotransferase, domain 1"/>
    <property type="match status" value="1"/>
</dbReference>
<dbReference type="Gene3D" id="3.40.640.10">
    <property type="entry name" value="Type I PLP-dependent aspartate aminotransferase-like (Major domain)"/>
    <property type="match status" value="1"/>
</dbReference>
<dbReference type="Proteomes" id="UP000092730">
    <property type="component" value="Chromosome 8"/>
</dbReference>
<dbReference type="GeneID" id="30212665"/>
<dbReference type="EMBL" id="CP144548">
    <property type="protein sequence ID" value="WVW87063.1"/>
    <property type="molecule type" value="Genomic_DNA"/>
</dbReference>
<proteinExistence type="inferred from homology"/>